<reference evidence="2" key="1">
    <citation type="submission" date="2015-03" db="EMBL/GenBank/DDBJ databases">
        <authorList>
            <person name="Urmite Genomes"/>
        </authorList>
    </citation>
    <scope>NUCLEOTIDE SEQUENCE [LARGE SCALE GENOMIC DNA]</scope>
    <source>
        <strain evidence="2">FF10</strain>
    </source>
</reference>
<dbReference type="STRING" id="1608583.BN1356_00939"/>
<dbReference type="EMBL" id="CTEN01000002">
    <property type="protein sequence ID" value="CQR24595.1"/>
    <property type="molecule type" value="Genomic_DNA"/>
</dbReference>
<dbReference type="Proteomes" id="UP000198604">
    <property type="component" value="Unassembled WGS sequence"/>
</dbReference>
<evidence type="ECO:0000313" key="2">
    <source>
        <dbReference type="Proteomes" id="UP000198604"/>
    </source>
</evidence>
<sequence>MIKITAYTANRRIEKFIKSSEEALKLRTKFQSQMNNGHTVSFDSALLNPSHIEAITFEGIEDEEAEHG</sequence>
<dbReference type="RefSeq" id="WP_093650231.1">
    <property type="nucleotide sequence ID" value="NZ_CTEN01000002.1"/>
</dbReference>
<gene>
    <name evidence="1" type="ORF">BN1356_00939</name>
</gene>
<proteinExistence type="predicted"/>
<protein>
    <submittedName>
        <fullName evidence="1">Uncharacterized protein</fullName>
    </submittedName>
</protein>
<organism evidence="1 2">
    <name type="scientific">Streptococcus varani</name>
    <dbReference type="NCBI Taxonomy" id="1608583"/>
    <lineage>
        <taxon>Bacteria</taxon>
        <taxon>Bacillati</taxon>
        <taxon>Bacillota</taxon>
        <taxon>Bacilli</taxon>
        <taxon>Lactobacillales</taxon>
        <taxon>Streptococcaceae</taxon>
        <taxon>Streptococcus</taxon>
    </lineage>
</organism>
<dbReference type="AlphaFoldDB" id="A0A0E4CSI9"/>
<keyword evidence="2" id="KW-1185">Reference proteome</keyword>
<accession>A0A0E4CSI9</accession>
<name>A0A0E4CSI9_9STRE</name>
<evidence type="ECO:0000313" key="1">
    <source>
        <dbReference type="EMBL" id="CQR24595.1"/>
    </source>
</evidence>